<dbReference type="AlphaFoldDB" id="A0A840WCV3"/>
<dbReference type="RefSeq" id="WP_221318697.1">
    <property type="nucleotide sequence ID" value="NZ_BAAAKM010000107.1"/>
</dbReference>
<evidence type="ECO:0000256" key="1">
    <source>
        <dbReference type="SAM" id="Coils"/>
    </source>
</evidence>
<reference evidence="3 4" key="1">
    <citation type="submission" date="2020-08" db="EMBL/GenBank/DDBJ databases">
        <title>Sequencing the genomes of 1000 actinobacteria strains.</title>
        <authorList>
            <person name="Klenk H.-P."/>
        </authorList>
    </citation>
    <scope>NUCLEOTIDE SEQUENCE [LARGE SCALE GENOMIC DNA]</scope>
    <source>
        <strain evidence="3 4">DSM 44598</strain>
    </source>
</reference>
<proteinExistence type="predicted"/>
<dbReference type="EMBL" id="JACHDO010000001">
    <property type="protein sequence ID" value="MBB5489577.1"/>
    <property type="molecule type" value="Genomic_DNA"/>
</dbReference>
<feature type="region of interest" description="Disordered" evidence="2">
    <location>
        <begin position="508"/>
        <end position="531"/>
    </location>
</feature>
<dbReference type="Pfam" id="PF09660">
    <property type="entry name" value="DUF2397"/>
    <property type="match status" value="1"/>
</dbReference>
<feature type="region of interest" description="Disordered" evidence="2">
    <location>
        <begin position="368"/>
        <end position="416"/>
    </location>
</feature>
<name>A0A840WCV3_9ACTN</name>
<feature type="coiled-coil region" evidence="1">
    <location>
        <begin position="165"/>
        <end position="235"/>
    </location>
</feature>
<sequence>MGGTGVQGFERLPARVFDFTSGSRRDLYFAILHVFNDANERLETALLLEQVHGRLPGTGYTDPVDEDEVEAALRHLESLDLLESSQSYTASYATAAEFERKNVQYTLTARGEAEFAGVRVVLERLKEKGALQTAVLDAVGDRLAALDTLMSADDPAQDSRVFTTLQELEGHLDSLRDNTKRFNNELQRLLRADGADLDTFHEVKKATVGYLDAFVDNLEERARTIADALARVEEHGTARLLERALNGANLPPSADERVRADWLDGRRAKWSGLRLWFAPAEDGQEGVRRLHEVARRAIGALLETLERITESRRRASSTAEDLRTAARWFAGAASEEELPLLWSALTGLSPARHAVLGHEDGELIEPGTAWADADPVPVSPNLRSSGRSGRVARTARVRDVRATERRRRERALAQRAQTERARQLLATDGPMRLSSFGMLEHDLFEHLLSLLGQALAEPVASDGTRRALTFDGRMEIVLYPPPDGRVATLRTPRGEFTGPDHVVSISVPGPARAGDAPPPRGSFGVAEGGAA</sequence>
<evidence type="ECO:0000256" key="2">
    <source>
        <dbReference type="SAM" id="MobiDB-lite"/>
    </source>
</evidence>
<dbReference type="Proteomes" id="UP000579647">
    <property type="component" value="Unassembled WGS sequence"/>
</dbReference>
<dbReference type="InterPro" id="IPR013493">
    <property type="entry name" value="CHP02677"/>
</dbReference>
<comment type="caution">
    <text evidence="3">The sequence shown here is derived from an EMBL/GenBank/DDBJ whole genome shotgun (WGS) entry which is preliminary data.</text>
</comment>
<gene>
    <name evidence="3" type="ORF">HNR07_000714</name>
</gene>
<accession>A0A840WCV3</accession>
<organism evidence="3 4">
    <name type="scientific">Nocardiopsis metallicus</name>
    <dbReference type="NCBI Taxonomy" id="179819"/>
    <lineage>
        <taxon>Bacteria</taxon>
        <taxon>Bacillati</taxon>
        <taxon>Actinomycetota</taxon>
        <taxon>Actinomycetes</taxon>
        <taxon>Streptosporangiales</taxon>
        <taxon>Nocardiopsidaceae</taxon>
        <taxon>Nocardiopsis</taxon>
    </lineage>
</organism>
<evidence type="ECO:0000313" key="4">
    <source>
        <dbReference type="Proteomes" id="UP000579647"/>
    </source>
</evidence>
<keyword evidence="4" id="KW-1185">Reference proteome</keyword>
<evidence type="ECO:0000313" key="3">
    <source>
        <dbReference type="EMBL" id="MBB5489577.1"/>
    </source>
</evidence>
<keyword evidence="1" id="KW-0175">Coiled coil</keyword>
<dbReference type="NCBIfam" id="TIGR02677">
    <property type="entry name" value="TIGR02677 family protein"/>
    <property type="match status" value="1"/>
</dbReference>
<protein>
    <submittedName>
        <fullName evidence="3">Uncharacterized protein (TIGR02677 family)</fullName>
    </submittedName>
</protein>